<dbReference type="Gramene" id="KVI02368">
    <property type="protein sequence ID" value="KVI02368"/>
    <property type="gene ID" value="Ccrd_019361"/>
</dbReference>
<protein>
    <submittedName>
        <fullName evidence="7">BolA protein</fullName>
    </submittedName>
</protein>
<proteinExistence type="predicted"/>
<evidence type="ECO:0000313" key="8">
    <source>
        <dbReference type="Proteomes" id="UP000243975"/>
    </source>
</evidence>
<dbReference type="AlphaFoldDB" id="A0A124SF77"/>
<evidence type="ECO:0000256" key="1">
    <source>
        <dbReference type="ARBA" id="ARBA00004229"/>
    </source>
</evidence>
<dbReference type="Proteomes" id="UP000243975">
    <property type="component" value="Unassembled WGS sequence"/>
</dbReference>
<sequence length="372" mass="41332">MLLPLFYKALGHSSPPSSSAVDMSLSLSFCHISTNFRPPSPSIYKTLPLPPSYFPILRFPLISKSFTVQSTPIRPSPTDPSLPTSSDPQTFEQLPRKFQEIVKLFQSVQDPKAKYEQLLFYGKNLKSLDPQFKSDKNKVKGCVSQVWLRAYFDDSDKKTVVFEADSDALITKGLAALLVQGLSGSTVEEILRISPDFIVLLGLQQSLSPSRNNGFLNMFELMQKKALMLYVEAEKGIKSGTGIVENPTKDVDFDPKLEKGIDSSESRSNTDDSEPNGSILGNRGHRITEILKRELQPFELKVEDVSYEHAGHAGVRGSNGETHFNLKVVSKEFEGKSLVKRHRLIYSLLDNELQSGLHALSIEAKTPSEVGI</sequence>
<evidence type="ECO:0000313" key="7">
    <source>
        <dbReference type="EMBL" id="KVI02368.1"/>
    </source>
</evidence>
<keyword evidence="2" id="KW-0150">Chloroplast</keyword>
<comment type="subcellular location">
    <subcellularLocation>
        <location evidence="1">Plastid</location>
        <location evidence="1">Chloroplast</location>
    </subcellularLocation>
</comment>
<feature type="domain" description="Fe-S metabolism associated" evidence="6">
    <location>
        <begin position="103"/>
        <end position="224"/>
    </location>
</feature>
<dbReference type="SUPFAM" id="SSF82657">
    <property type="entry name" value="BolA-like"/>
    <property type="match status" value="1"/>
</dbReference>
<dbReference type="InterPro" id="IPR003808">
    <property type="entry name" value="Fe-S_metab-assoc_dom"/>
</dbReference>
<dbReference type="PANTHER" id="PTHR46230">
    <property type="match status" value="1"/>
</dbReference>
<reference evidence="7 8" key="1">
    <citation type="journal article" date="2016" name="Sci. Rep.">
        <title>The genome sequence of the outbreeding globe artichoke constructed de novo incorporating a phase-aware low-pass sequencing strategy of F1 progeny.</title>
        <authorList>
            <person name="Scaglione D."/>
            <person name="Reyes-Chin-Wo S."/>
            <person name="Acquadro A."/>
            <person name="Froenicke L."/>
            <person name="Portis E."/>
            <person name="Beitel C."/>
            <person name="Tirone M."/>
            <person name="Mauro R."/>
            <person name="Lo Monaco A."/>
            <person name="Mauromicale G."/>
            <person name="Faccioli P."/>
            <person name="Cattivelli L."/>
            <person name="Rieseberg L."/>
            <person name="Michelmore R."/>
            <person name="Lanteri S."/>
        </authorList>
    </citation>
    <scope>NUCLEOTIDE SEQUENCE [LARGE SCALE GENOMIC DNA]</scope>
    <source>
        <strain evidence="7">2C</strain>
    </source>
</reference>
<dbReference type="Gene3D" id="3.90.1010.10">
    <property type="match status" value="1"/>
</dbReference>
<dbReference type="Pfam" id="PF01722">
    <property type="entry name" value="BolA"/>
    <property type="match status" value="1"/>
</dbReference>
<evidence type="ECO:0000256" key="4">
    <source>
        <dbReference type="ARBA" id="ARBA00022946"/>
    </source>
</evidence>
<organism evidence="7 8">
    <name type="scientific">Cynara cardunculus var. scolymus</name>
    <name type="common">Globe artichoke</name>
    <name type="synonym">Cynara scolymus</name>
    <dbReference type="NCBI Taxonomy" id="59895"/>
    <lineage>
        <taxon>Eukaryota</taxon>
        <taxon>Viridiplantae</taxon>
        <taxon>Streptophyta</taxon>
        <taxon>Embryophyta</taxon>
        <taxon>Tracheophyta</taxon>
        <taxon>Spermatophyta</taxon>
        <taxon>Magnoliopsida</taxon>
        <taxon>eudicotyledons</taxon>
        <taxon>Gunneridae</taxon>
        <taxon>Pentapetalae</taxon>
        <taxon>asterids</taxon>
        <taxon>campanulids</taxon>
        <taxon>Asterales</taxon>
        <taxon>Asteraceae</taxon>
        <taxon>Carduoideae</taxon>
        <taxon>Cardueae</taxon>
        <taxon>Carduinae</taxon>
        <taxon>Cynara</taxon>
    </lineage>
</organism>
<comment type="caution">
    <text evidence="7">The sequence shown here is derived from an EMBL/GenBank/DDBJ whole genome shotgun (WGS) entry which is preliminary data.</text>
</comment>
<dbReference type="Pfam" id="PF02657">
    <property type="entry name" value="SufE"/>
    <property type="match status" value="1"/>
</dbReference>
<dbReference type="Gene3D" id="3.30.300.90">
    <property type="entry name" value="BolA-like"/>
    <property type="match status" value="1"/>
</dbReference>
<accession>A0A124SF77</accession>
<evidence type="ECO:0000256" key="5">
    <source>
        <dbReference type="SAM" id="MobiDB-lite"/>
    </source>
</evidence>
<feature type="region of interest" description="Disordered" evidence="5">
    <location>
        <begin position="244"/>
        <end position="283"/>
    </location>
</feature>
<dbReference type="PANTHER" id="PTHR46230:SF5">
    <property type="entry name" value="BOLA PROTEIN, FE-S METABOLISM ASSOCIATED DOMAIN, SUFE-LIKE PROTEIN-RELATED"/>
    <property type="match status" value="1"/>
</dbReference>
<dbReference type="InterPro" id="IPR002634">
    <property type="entry name" value="BolA"/>
</dbReference>
<dbReference type="GO" id="GO:0016226">
    <property type="term" value="P:iron-sulfur cluster assembly"/>
    <property type="evidence" value="ECO:0007669"/>
    <property type="project" value="TreeGrafter"/>
</dbReference>
<evidence type="ECO:0000256" key="2">
    <source>
        <dbReference type="ARBA" id="ARBA00022528"/>
    </source>
</evidence>
<dbReference type="InterPro" id="IPR036065">
    <property type="entry name" value="BolA-like_sf"/>
</dbReference>
<dbReference type="GO" id="GO:0009507">
    <property type="term" value="C:chloroplast"/>
    <property type="evidence" value="ECO:0007669"/>
    <property type="project" value="UniProtKB-SubCell"/>
</dbReference>
<evidence type="ECO:0000256" key="3">
    <source>
        <dbReference type="ARBA" id="ARBA00022640"/>
    </source>
</evidence>
<dbReference type="FunFam" id="3.30.300.90:FF:000004">
    <property type="entry name" value="SufE-like protein, chloroplastic"/>
    <property type="match status" value="1"/>
</dbReference>
<name>A0A124SF77_CYNCS</name>
<dbReference type="SUPFAM" id="SSF82649">
    <property type="entry name" value="SufE/NifU"/>
    <property type="match status" value="1"/>
</dbReference>
<evidence type="ECO:0000259" key="6">
    <source>
        <dbReference type="Pfam" id="PF02657"/>
    </source>
</evidence>
<dbReference type="STRING" id="59895.A0A124SF77"/>
<keyword evidence="3" id="KW-0934">Plastid</keyword>
<feature type="compositionally biased region" description="Basic and acidic residues" evidence="5">
    <location>
        <begin position="247"/>
        <end position="270"/>
    </location>
</feature>
<keyword evidence="4" id="KW-0809">Transit peptide</keyword>
<dbReference type="OMA" id="DSQFKTR"/>
<gene>
    <name evidence="7" type="ORF">Ccrd_019361</name>
</gene>
<dbReference type="EMBL" id="LEKV01002654">
    <property type="protein sequence ID" value="KVI02368.1"/>
    <property type="molecule type" value="Genomic_DNA"/>
</dbReference>
<feature type="region of interest" description="Disordered" evidence="5">
    <location>
        <begin position="71"/>
        <end position="90"/>
    </location>
</feature>
<keyword evidence="8" id="KW-1185">Reference proteome</keyword>